<gene>
    <name evidence="2" type="ORF">Tco_1056142</name>
</gene>
<evidence type="ECO:0000256" key="1">
    <source>
        <dbReference type="SAM" id="MobiDB-lite"/>
    </source>
</evidence>
<evidence type="ECO:0000313" key="2">
    <source>
        <dbReference type="EMBL" id="GJT81800.1"/>
    </source>
</evidence>
<feature type="compositionally biased region" description="Polar residues" evidence="1">
    <location>
        <begin position="206"/>
        <end position="218"/>
    </location>
</feature>
<dbReference type="Proteomes" id="UP001151760">
    <property type="component" value="Unassembled WGS sequence"/>
</dbReference>
<feature type="region of interest" description="Disordered" evidence="1">
    <location>
        <begin position="205"/>
        <end position="236"/>
    </location>
</feature>
<keyword evidence="3" id="KW-1185">Reference proteome</keyword>
<protein>
    <submittedName>
        <fullName evidence="2">Uncharacterized protein</fullName>
    </submittedName>
</protein>
<organism evidence="2 3">
    <name type="scientific">Tanacetum coccineum</name>
    <dbReference type="NCBI Taxonomy" id="301880"/>
    <lineage>
        <taxon>Eukaryota</taxon>
        <taxon>Viridiplantae</taxon>
        <taxon>Streptophyta</taxon>
        <taxon>Embryophyta</taxon>
        <taxon>Tracheophyta</taxon>
        <taxon>Spermatophyta</taxon>
        <taxon>Magnoliopsida</taxon>
        <taxon>eudicotyledons</taxon>
        <taxon>Gunneridae</taxon>
        <taxon>Pentapetalae</taxon>
        <taxon>asterids</taxon>
        <taxon>campanulids</taxon>
        <taxon>Asterales</taxon>
        <taxon>Asteraceae</taxon>
        <taxon>Asteroideae</taxon>
        <taxon>Anthemideae</taxon>
        <taxon>Anthemidinae</taxon>
        <taxon>Tanacetum</taxon>
    </lineage>
</organism>
<comment type="caution">
    <text evidence="2">The sequence shown here is derived from an EMBL/GenBank/DDBJ whole genome shotgun (WGS) entry which is preliminary data.</text>
</comment>
<dbReference type="EMBL" id="BQNB010019111">
    <property type="protein sequence ID" value="GJT81800.1"/>
    <property type="molecule type" value="Genomic_DNA"/>
</dbReference>
<sequence length="460" mass="52698">MEILVKKCLMPLALKTQNDSLAFIHELKQEMHADLKYVESLEMNLMNLKSDKAAFPTYEMSLNYNAYIFIKSWNVTVLHKSFLNKLILFESSSASRTWNQLSWKKLIEKCKGKSIGTKFDKPSVVRQLNAQRIPKPSVLGKSASFSDSLERKYFATKKSVQKTMRQWVLSPPVTLQIYLRQQCMLASQLNQTVRNINPRASIGVAHNTNVSRPQSRSNQMKDKENQKSAIKSVATPQKKTSCIRNSTITSSKSYYRMLYKKTSKAWKWWIAQQCPSTYKWVPKTQKKWVPKIQKKWVPKVRNESVPKRVSFAVDNTSRITNVLKLTNTLGSNLSCVPSSSTSLADCTTHPIHFQGKHHDQKEFTSPKVSITTLFSVGQFCDTDWSCFQSIYSVLVRDLQGNDLLIGNGGSDLINIPSMKHLVISNYVFLLKPHPTQLWYMASKAFHLNFDYITAFSKKIL</sequence>
<name>A0ABQ5H1P1_9ASTR</name>
<proteinExistence type="predicted"/>
<reference evidence="2" key="1">
    <citation type="journal article" date="2022" name="Int. J. Mol. Sci.">
        <title>Draft Genome of Tanacetum Coccineum: Genomic Comparison of Closely Related Tanacetum-Family Plants.</title>
        <authorList>
            <person name="Yamashiro T."/>
            <person name="Shiraishi A."/>
            <person name="Nakayama K."/>
            <person name="Satake H."/>
        </authorList>
    </citation>
    <scope>NUCLEOTIDE SEQUENCE</scope>
</reference>
<evidence type="ECO:0000313" key="3">
    <source>
        <dbReference type="Proteomes" id="UP001151760"/>
    </source>
</evidence>
<accession>A0ABQ5H1P1</accession>
<reference evidence="2" key="2">
    <citation type="submission" date="2022-01" db="EMBL/GenBank/DDBJ databases">
        <authorList>
            <person name="Yamashiro T."/>
            <person name="Shiraishi A."/>
            <person name="Satake H."/>
            <person name="Nakayama K."/>
        </authorList>
    </citation>
    <scope>NUCLEOTIDE SEQUENCE</scope>
</reference>